<evidence type="ECO:0000313" key="9">
    <source>
        <dbReference type="Proteomes" id="UP000199452"/>
    </source>
</evidence>
<dbReference type="GO" id="GO:0004150">
    <property type="term" value="F:dihydroneopterin aldolase activity"/>
    <property type="evidence" value="ECO:0007669"/>
    <property type="project" value="UniProtKB-UniRule"/>
</dbReference>
<name>A0A1G6N147_9BACT</name>
<sequence length="116" mass="13167">MGLISVENMEFYAFHGCFAAEAIVGNRFLVDLWIEEDASKSAETDNIDDAVSYFHAYQIVKQQMMIRSNLLENVGQRILDALYREMIGIKYAKVKVSKMAPPMGGPIERVSLTMER</sequence>
<evidence type="ECO:0000256" key="1">
    <source>
        <dbReference type="ARBA" id="ARBA00001353"/>
    </source>
</evidence>
<keyword evidence="9" id="KW-1185">Reference proteome</keyword>
<evidence type="ECO:0000256" key="6">
    <source>
        <dbReference type="RuleBase" id="RU362079"/>
    </source>
</evidence>
<dbReference type="EMBL" id="FMYP01000039">
    <property type="protein sequence ID" value="SDC60946.1"/>
    <property type="molecule type" value="Genomic_DNA"/>
</dbReference>
<comment type="catalytic activity">
    <reaction evidence="1 6">
        <text>7,8-dihydroneopterin = 6-hydroxymethyl-7,8-dihydropterin + glycolaldehyde</text>
        <dbReference type="Rhea" id="RHEA:10540"/>
        <dbReference type="ChEBI" id="CHEBI:17001"/>
        <dbReference type="ChEBI" id="CHEBI:17071"/>
        <dbReference type="ChEBI" id="CHEBI:44841"/>
        <dbReference type="EC" id="4.1.2.25"/>
    </reaction>
</comment>
<evidence type="ECO:0000256" key="5">
    <source>
        <dbReference type="ARBA" id="ARBA00023239"/>
    </source>
</evidence>
<dbReference type="GO" id="GO:0046656">
    <property type="term" value="P:folic acid biosynthetic process"/>
    <property type="evidence" value="ECO:0007669"/>
    <property type="project" value="UniProtKB-UniRule"/>
</dbReference>
<dbReference type="InterPro" id="IPR043133">
    <property type="entry name" value="GTP-CH-I_C/QueF"/>
</dbReference>
<dbReference type="SUPFAM" id="SSF55620">
    <property type="entry name" value="Tetrahydrobiopterin biosynthesis enzymes-like"/>
    <property type="match status" value="1"/>
</dbReference>
<evidence type="ECO:0000256" key="4">
    <source>
        <dbReference type="ARBA" id="ARBA00022909"/>
    </source>
</evidence>
<accession>A0A1G6N147</accession>
<dbReference type="InterPro" id="IPR006156">
    <property type="entry name" value="Dihydroneopterin_aldolase"/>
</dbReference>
<dbReference type="InterPro" id="IPR006157">
    <property type="entry name" value="FolB_dom"/>
</dbReference>
<dbReference type="PANTHER" id="PTHR42844">
    <property type="entry name" value="DIHYDRONEOPTERIN ALDOLASE 1-RELATED"/>
    <property type="match status" value="1"/>
</dbReference>
<comment type="pathway">
    <text evidence="2 6">Cofactor biosynthesis; tetrahydrofolate biosynthesis; 2-amino-4-hydroxy-6-hydroxymethyl-7,8-dihydropteridine diphosphate from 7,8-dihydroneopterin triphosphate: step 3/4.</text>
</comment>
<evidence type="ECO:0000256" key="3">
    <source>
        <dbReference type="ARBA" id="ARBA00005708"/>
    </source>
</evidence>
<evidence type="ECO:0000256" key="2">
    <source>
        <dbReference type="ARBA" id="ARBA00005013"/>
    </source>
</evidence>
<dbReference type="Pfam" id="PF02152">
    <property type="entry name" value="FolB"/>
    <property type="match status" value="1"/>
</dbReference>
<comment type="similarity">
    <text evidence="3 6">Belongs to the DHNA family.</text>
</comment>
<dbReference type="Proteomes" id="UP000199452">
    <property type="component" value="Unassembled WGS sequence"/>
</dbReference>
<dbReference type="AlphaFoldDB" id="A0A1G6N147"/>
<gene>
    <name evidence="8" type="ORF">SAMN05216323_103936</name>
</gene>
<reference evidence="8 9" key="1">
    <citation type="submission" date="2016-09" db="EMBL/GenBank/DDBJ databases">
        <authorList>
            <person name="Capua I."/>
            <person name="De Benedictis P."/>
            <person name="Joannis T."/>
            <person name="Lombin L.H."/>
            <person name="Cattoli G."/>
        </authorList>
    </citation>
    <scope>NUCLEOTIDE SEQUENCE [LARGE SCALE GENOMIC DNA]</scope>
    <source>
        <strain evidence="8 9">A7P-90m</strain>
    </source>
</reference>
<organism evidence="8 9">
    <name type="scientific">Williamwhitmania taraxaci</name>
    <dbReference type="NCBI Taxonomy" id="1640674"/>
    <lineage>
        <taxon>Bacteria</taxon>
        <taxon>Pseudomonadati</taxon>
        <taxon>Bacteroidota</taxon>
        <taxon>Bacteroidia</taxon>
        <taxon>Bacteroidales</taxon>
        <taxon>Williamwhitmaniaceae</taxon>
        <taxon>Williamwhitmania</taxon>
    </lineage>
</organism>
<dbReference type="Gene3D" id="3.30.1130.10">
    <property type="match status" value="1"/>
</dbReference>
<comment type="function">
    <text evidence="6">Catalyzes the conversion of 7,8-dihydroneopterin to 6-hydroxymethyl-7,8-dihydropterin.</text>
</comment>
<dbReference type="SMART" id="SM00905">
    <property type="entry name" value="FolB"/>
    <property type="match status" value="1"/>
</dbReference>
<protein>
    <recommendedName>
        <fullName evidence="6">7,8-dihydroneopterin aldolase</fullName>
        <ecNumber evidence="6">4.1.2.25</ecNumber>
    </recommendedName>
</protein>
<dbReference type="GO" id="GO:0046654">
    <property type="term" value="P:tetrahydrofolate biosynthetic process"/>
    <property type="evidence" value="ECO:0007669"/>
    <property type="project" value="UniProtKB-UniRule"/>
</dbReference>
<dbReference type="STRING" id="1640674.SAMN05216323_103936"/>
<dbReference type="RefSeq" id="WP_092438913.1">
    <property type="nucleotide sequence ID" value="NZ_FMYP01000039.1"/>
</dbReference>
<dbReference type="PANTHER" id="PTHR42844:SF1">
    <property type="entry name" value="DIHYDRONEOPTERIN ALDOLASE 1-RELATED"/>
    <property type="match status" value="1"/>
</dbReference>
<dbReference type="GO" id="GO:0005737">
    <property type="term" value="C:cytoplasm"/>
    <property type="evidence" value="ECO:0007669"/>
    <property type="project" value="TreeGrafter"/>
</dbReference>
<dbReference type="EC" id="4.1.2.25" evidence="6"/>
<dbReference type="OrthoDB" id="9803748at2"/>
<keyword evidence="5 6" id="KW-0456">Lyase</keyword>
<evidence type="ECO:0000259" key="7">
    <source>
        <dbReference type="SMART" id="SM00905"/>
    </source>
</evidence>
<evidence type="ECO:0000313" key="8">
    <source>
        <dbReference type="EMBL" id="SDC60946.1"/>
    </source>
</evidence>
<dbReference type="NCBIfam" id="TIGR00526">
    <property type="entry name" value="folB_dom"/>
    <property type="match status" value="1"/>
</dbReference>
<keyword evidence="4 6" id="KW-0289">Folate biosynthesis</keyword>
<dbReference type="UniPathway" id="UPA00077">
    <property type="reaction ID" value="UER00154"/>
</dbReference>
<dbReference type="NCBIfam" id="TIGR00525">
    <property type="entry name" value="folB"/>
    <property type="match status" value="1"/>
</dbReference>
<feature type="domain" description="Dihydroneopterin aldolase/epimerase" evidence="7">
    <location>
        <begin position="4"/>
        <end position="116"/>
    </location>
</feature>
<proteinExistence type="inferred from homology"/>